<dbReference type="Gene3D" id="1.10.510.10">
    <property type="entry name" value="Transferase(Phosphotransferase) domain 1"/>
    <property type="match status" value="1"/>
</dbReference>
<reference evidence="2 3" key="1">
    <citation type="submission" date="2020-01" db="EMBL/GenBank/DDBJ databases">
        <title>Investigation of new actinobacteria for the biodesulphurisation of diesel fuel.</title>
        <authorList>
            <person name="Athi Narayanan S.M."/>
        </authorList>
    </citation>
    <scope>NUCLEOTIDE SEQUENCE [LARGE SCALE GENOMIC DNA]</scope>
    <source>
        <strain evidence="2 3">213E</strain>
    </source>
</reference>
<dbReference type="PANTHER" id="PTHR24359:SF1">
    <property type="entry name" value="INHIBITOR OF NUCLEAR FACTOR KAPPA-B KINASE EPSILON SUBUNIT HOMOLOG 1-RELATED"/>
    <property type="match status" value="1"/>
</dbReference>
<comment type="caution">
    <text evidence="2">The sequence shown here is derived from an EMBL/GenBank/DDBJ whole genome shotgun (WGS) entry which is preliminary data.</text>
</comment>
<feature type="domain" description="Protein kinase" evidence="1">
    <location>
        <begin position="22"/>
        <end position="288"/>
    </location>
</feature>
<dbReference type="EMBL" id="JAADZU010000052">
    <property type="protein sequence ID" value="NDK90964.1"/>
    <property type="molecule type" value="Genomic_DNA"/>
</dbReference>
<organism evidence="2 3">
    <name type="scientific">Gordonia desulfuricans</name>
    <dbReference type="NCBI Taxonomy" id="89051"/>
    <lineage>
        <taxon>Bacteria</taxon>
        <taxon>Bacillati</taxon>
        <taxon>Actinomycetota</taxon>
        <taxon>Actinomycetes</taxon>
        <taxon>Mycobacteriales</taxon>
        <taxon>Gordoniaceae</taxon>
        <taxon>Gordonia</taxon>
    </lineage>
</organism>
<protein>
    <submittedName>
        <fullName evidence="2">Protein kinase</fullName>
    </submittedName>
</protein>
<accession>A0A7K3LRR7</accession>
<dbReference type="AlphaFoldDB" id="A0A7K3LRR7"/>
<dbReference type="CDD" id="cd17748">
    <property type="entry name" value="BRCT_DNA_ligase_like"/>
    <property type="match status" value="1"/>
</dbReference>
<dbReference type="PROSITE" id="PS50011">
    <property type="entry name" value="PROTEIN_KINASE_DOM"/>
    <property type="match status" value="1"/>
</dbReference>
<dbReference type="Pfam" id="PF00069">
    <property type="entry name" value="Pkinase"/>
    <property type="match status" value="1"/>
</dbReference>
<dbReference type="PANTHER" id="PTHR24359">
    <property type="entry name" value="SERINE/THREONINE-PROTEIN KINASE SBK1"/>
    <property type="match status" value="1"/>
</dbReference>
<evidence type="ECO:0000313" key="3">
    <source>
        <dbReference type="Proteomes" id="UP000466307"/>
    </source>
</evidence>
<proteinExistence type="predicted"/>
<name>A0A7K3LRR7_9ACTN</name>
<keyword evidence="3" id="KW-1185">Reference proteome</keyword>
<dbReference type="InterPro" id="IPR036420">
    <property type="entry name" value="BRCT_dom_sf"/>
</dbReference>
<keyword evidence="2" id="KW-0418">Kinase</keyword>
<dbReference type="SUPFAM" id="SSF56112">
    <property type="entry name" value="Protein kinase-like (PK-like)"/>
    <property type="match status" value="1"/>
</dbReference>
<dbReference type="SMART" id="SM00220">
    <property type="entry name" value="S_TKc"/>
    <property type="match status" value="1"/>
</dbReference>
<dbReference type="GO" id="GO:0004674">
    <property type="term" value="F:protein serine/threonine kinase activity"/>
    <property type="evidence" value="ECO:0007669"/>
    <property type="project" value="TreeGrafter"/>
</dbReference>
<keyword evidence="2" id="KW-0808">Transferase</keyword>
<dbReference type="RefSeq" id="WP_059039298.1">
    <property type="nucleotide sequence ID" value="NZ_JAADZU010000052.1"/>
</dbReference>
<dbReference type="Proteomes" id="UP000466307">
    <property type="component" value="Unassembled WGS sequence"/>
</dbReference>
<dbReference type="InterPro" id="IPR011009">
    <property type="entry name" value="Kinase-like_dom_sf"/>
</dbReference>
<dbReference type="InterPro" id="IPR000719">
    <property type="entry name" value="Prot_kinase_dom"/>
</dbReference>
<dbReference type="PROSITE" id="PS00108">
    <property type="entry name" value="PROTEIN_KINASE_ST"/>
    <property type="match status" value="1"/>
</dbReference>
<sequence length="374" mass="40874">MTSAPPRLRLGQIITGDTGHRYRIDQRLGSGGYGALYRASRLARASDRSLRTVCVKVCASAADWHGEAHMGNLLAGQPEVVRMLDAFAFAAGSHGTTRYAIVTEYLREGTVADRIADDAWRGWSATTVRREIQRLLGVLRLMHAAGVTHRDIKPDNVFLRDGHLVLGDFGIAKHSLSPKNSPVDAYTPAYTPTDMEHRRHWATWLDIYQVGLLACTLLTGQDWTNDDVSRIRSLPAPEDLRCWIWHATAGKGLRYVDGTQALAALVDLRSVDMGPKRGPVSLTGHHVVVTGRFDTGTQRELHHLIEGAGGTMGSTVTDETTVLVRGAGADGTTGGVGEGRILFAVHERKRRGQQIHVIDETRLCKLVGLVSVSR</sequence>
<evidence type="ECO:0000259" key="1">
    <source>
        <dbReference type="PROSITE" id="PS50011"/>
    </source>
</evidence>
<evidence type="ECO:0000313" key="2">
    <source>
        <dbReference type="EMBL" id="NDK90964.1"/>
    </source>
</evidence>
<gene>
    <name evidence="2" type="ORF">GYA93_15435</name>
</gene>
<dbReference type="InterPro" id="IPR008271">
    <property type="entry name" value="Ser/Thr_kinase_AS"/>
</dbReference>
<dbReference type="GO" id="GO:0005524">
    <property type="term" value="F:ATP binding"/>
    <property type="evidence" value="ECO:0007669"/>
    <property type="project" value="InterPro"/>
</dbReference>
<dbReference type="Gene3D" id="3.40.50.10190">
    <property type="entry name" value="BRCT domain"/>
    <property type="match status" value="1"/>
</dbReference>